<protein>
    <recommendedName>
        <fullName evidence="3">Bacterial Pleckstrin homology domain-containing protein</fullName>
    </recommendedName>
</protein>
<dbReference type="AlphaFoldDB" id="A0A5B8U586"/>
<evidence type="ECO:0000313" key="1">
    <source>
        <dbReference type="EMBL" id="QEC48190.1"/>
    </source>
</evidence>
<dbReference type="RefSeq" id="WP_146919454.1">
    <property type="nucleotide sequence ID" value="NZ_CP042430.1"/>
</dbReference>
<dbReference type="OrthoDB" id="530515at2"/>
<evidence type="ECO:0000313" key="2">
    <source>
        <dbReference type="Proteomes" id="UP000321805"/>
    </source>
</evidence>
<proteinExistence type="predicted"/>
<organism evidence="1 2">
    <name type="scientific">Baekduia soli</name>
    <dbReference type="NCBI Taxonomy" id="496014"/>
    <lineage>
        <taxon>Bacteria</taxon>
        <taxon>Bacillati</taxon>
        <taxon>Actinomycetota</taxon>
        <taxon>Thermoleophilia</taxon>
        <taxon>Solirubrobacterales</taxon>
        <taxon>Baekduiaceae</taxon>
        <taxon>Baekduia</taxon>
    </lineage>
</organism>
<sequence length="119" mass="12458">MSDIEVTGGDVVVRFNGRQAVMALARQVSVPLTSVRSVDVVADGWDLDLGLRVGGTGIPHRLAFGRFRPRGGGRTFAALYAGSPALVIDTEGGDWDRLAITLDDPDAAAAKIRRAAGLA</sequence>
<name>A0A5B8U586_9ACTN</name>
<evidence type="ECO:0008006" key="3">
    <source>
        <dbReference type="Google" id="ProtNLM"/>
    </source>
</evidence>
<gene>
    <name evidence="1" type="ORF">FSW04_11850</name>
</gene>
<keyword evidence="2" id="KW-1185">Reference proteome</keyword>
<reference evidence="1 2" key="1">
    <citation type="journal article" date="2018" name="J. Microbiol.">
        <title>Baekduia soli gen. nov., sp. nov., a novel bacterium isolated from the soil of Baekdu Mountain and proposal of a novel family name, Baekduiaceae fam. nov.</title>
        <authorList>
            <person name="An D.S."/>
            <person name="Siddiqi M.Z."/>
            <person name="Kim K.H."/>
            <person name="Yu H.S."/>
            <person name="Im W.T."/>
        </authorList>
    </citation>
    <scope>NUCLEOTIDE SEQUENCE [LARGE SCALE GENOMIC DNA]</scope>
    <source>
        <strain evidence="1 2">BR7-21</strain>
    </source>
</reference>
<dbReference type="EMBL" id="CP042430">
    <property type="protein sequence ID" value="QEC48190.1"/>
    <property type="molecule type" value="Genomic_DNA"/>
</dbReference>
<dbReference type="Proteomes" id="UP000321805">
    <property type="component" value="Chromosome"/>
</dbReference>
<dbReference type="KEGG" id="bsol:FSW04_11850"/>
<accession>A0A5B8U586</accession>